<dbReference type="RefSeq" id="XP_025377823.1">
    <property type="nucleotide sequence ID" value="XM_025518796.1"/>
</dbReference>
<gene>
    <name evidence="7" type="ORF">FA10DRAFT_229621</name>
</gene>
<organism evidence="7 8">
    <name type="scientific">Acaromyces ingoldii</name>
    <dbReference type="NCBI Taxonomy" id="215250"/>
    <lineage>
        <taxon>Eukaryota</taxon>
        <taxon>Fungi</taxon>
        <taxon>Dikarya</taxon>
        <taxon>Basidiomycota</taxon>
        <taxon>Ustilaginomycotina</taxon>
        <taxon>Exobasidiomycetes</taxon>
        <taxon>Exobasidiales</taxon>
        <taxon>Cryptobasidiaceae</taxon>
        <taxon>Acaromyces</taxon>
    </lineage>
</organism>
<dbReference type="InterPro" id="IPR015590">
    <property type="entry name" value="Aldehyde_DH_dom"/>
</dbReference>
<dbReference type="GO" id="GO:0016620">
    <property type="term" value="F:oxidoreductase activity, acting on the aldehyde or oxo group of donors, NAD or NADP as acceptor"/>
    <property type="evidence" value="ECO:0007669"/>
    <property type="project" value="InterPro"/>
</dbReference>
<dbReference type="InterPro" id="IPR029510">
    <property type="entry name" value="Ald_DH_CS_GLU"/>
</dbReference>
<dbReference type="PANTHER" id="PTHR43860">
    <property type="entry name" value="BETAINE ALDEHYDE DEHYDROGENASE"/>
    <property type="match status" value="1"/>
</dbReference>
<dbReference type="Pfam" id="PF00171">
    <property type="entry name" value="Aldedh"/>
    <property type="match status" value="1"/>
</dbReference>
<evidence type="ECO:0000256" key="3">
    <source>
        <dbReference type="ARBA" id="ARBA00023027"/>
    </source>
</evidence>
<dbReference type="FunFam" id="3.40.605.10:FF:000007">
    <property type="entry name" value="NAD/NADP-dependent betaine aldehyde dehydrogenase"/>
    <property type="match status" value="1"/>
</dbReference>
<comment type="similarity">
    <text evidence="1 5">Belongs to the aldehyde dehydrogenase family.</text>
</comment>
<evidence type="ECO:0000313" key="8">
    <source>
        <dbReference type="Proteomes" id="UP000245768"/>
    </source>
</evidence>
<dbReference type="InterPro" id="IPR016161">
    <property type="entry name" value="Ald_DH/histidinol_DH"/>
</dbReference>
<protein>
    <submittedName>
        <fullName evidence="7">Putative aldehyde dehydrogenase</fullName>
    </submittedName>
</protein>
<dbReference type="SUPFAM" id="SSF53720">
    <property type="entry name" value="ALDH-like"/>
    <property type="match status" value="1"/>
</dbReference>
<name>A0A316YSB6_9BASI</name>
<sequence>MADVVNSKAPKPTLFIDGQWRHSSWGKSRPTINPFDANVITTVDEASPQDALAAIKSARAFHDSSSWPRQSFASRAPLLTRIADLLQRDRKVLAEIEVQDTGKTLAEAETDVDDVTAVFRFYAEEGPKMDREKVVKGDGIPKSVRSRIVKEAVGVCVLIAPWNYPLLQICWKLGPALVAGNSVIVKPSEVTPLSTVHLHKLMIEAGIPPKAIQLLTAGGQSVGPTLTESPDVDLVSFTGGLSTGKSIIKSCADSIKRCCVELGGKNPNIVFADTPLDLAIDVILTAVFLHAGQVCSSGTRLIIEDKGTFADEVVRGVVERAQRISLGNGMDPQSESGPLVSLAHLNKVKAFVELGKSEGAKLLCGGSQPDAVRRPDLAKGYFFLPTVFDHCHREMRIVHEETFGPILTVERFPAGDEERAIYLGNDTKYGLAGGVQTSDVERGARVAKRLRHGTVWTNTFGSYTPRAEWGGFGMSGNGRELGSAGLDEYVESKHLYTETAPAPAGWFKGQSKL</sequence>
<dbReference type="Gene3D" id="3.40.309.10">
    <property type="entry name" value="Aldehyde Dehydrogenase, Chain A, domain 2"/>
    <property type="match status" value="1"/>
</dbReference>
<dbReference type="GeneID" id="37040712"/>
<dbReference type="InterPro" id="IPR016162">
    <property type="entry name" value="Ald_DH_N"/>
</dbReference>
<dbReference type="STRING" id="215250.A0A316YSB6"/>
<keyword evidence="2 5" id="KW-0560">Oxidoreductase</keyword>
<reference evidence="7 8" key="1">
    <citation type="journal article" date="2018" name="Mol. Biol. Evol.">
        <title>Broad Genomic Sampling Reveals a Smut Pathogenic Ancestry of the Fungal Clade Ustilaginomycotina.</title>
        <authorList>
            <person name="Kijpornyongpan T."/>
            <person name="Mondo S.J."/>
            <person name="Barry K."/>
            <person name="Sandor L."/>
            <person name="Lee J."/>
            <person name="Lipzen A."/>
            <person name="Pangilinan J."/>
            <person name="LaButti K."/>
            <person name="Hainaut M."/>
            <person name="Henrissat B."/>
            <person name="Grigoriev I.V."/>
            <person name="Spatafora J.W."/>
            <person name="Aime M.C."/>
        </authorList>
    </citation>
    <scope>NUCLEOTIDE SEQUENCE [LARGE SCALE GENOMIC DNA]</scope>
    <source>
        <strain evidence="7 8">MCA 4198</strain>
    </source>
</reference>
<feature type="active site" evidence="4">
    <location>
        <position position="261"/>
    </location>
</feature>
<dbReference type="EMBL" id="KZ819636">
    <property type="protein sequence ID" value="PWN90625.1"/>
    <property type="molecule type" value="Genomic_DNA"/>
</dbReference>
<evidence type="ECO:0000256" key="4">
    <source>
        <dbReference type="PROSITE-ProRule" id="PRU10007"/>
    </source>
</evidence>
<evidence type="ECO:0000259" key="6">
    <source>
        <dbReference type="Pfam" id="PF00171"/>
    </source>
</evidence>
<evidence type="ECO:0000256" key="2">
    <source>
        <dbReference type="ARBA" id="ARBA00023002"/>
    </source>
</evidence>
<dbReference type="InterPro" id="IPR016163">
    <property type="entry name" value="Ald_DH_C"/>
</dbReference>
<dbReference type="PROSITE" id="PS00687">
    <property type="entry name" value="ALDEHYDE_DEHYDR_GLU"/>
    <property type="match status" value="1"/>
</dbReference>
<proteinExistence type="inferred from homology"/>
<evidence type="ECO:0000256" key="1">
    <source>
        <dbReference type="ARBA" id="ARBA00009986"/>
    </source>
</evidence>
<dbReference type="AlphaFoldDB" id="A0A316YSB6"/>
<accession>A0A316YSB6</accession>
<feature type="domain" description="Aldehyde dehydrogenase" evidence="6">
    <location>
        <begin position="20"/>
        <end position="494"/>
    </location>
</feature>
<keyword evidence="8" id="KW-1185">Reference proteome</keyword>
<evidence type="ECO:0000313" key="7">
    <source>
        <dbReference type="EMBL" id="PWN90625.1"/>
    </source>
</evidence>
<dbReference type="InParanoid" id="A0A316YSB6"/>
<keyword evidence="3" id="KW-0520">NAD</keyword>
<dbReference type="Gene3D" id="3.40.605.10">
    <property type="entry name" value="Aldehyde Dehydrogenase, Chain A, domain 1"/>
    <property type="match status" value="1"/>
</dbReference>
<dbReference type="PANTHER" id="PTHR43860:SF2">
    <property type="entry name" value="BETAINE ALDEHYDE DEHYDROGENASE-RELATED"/>
    <property type="match status" value="1"/>
</dbReference>
<dbReference type="OrthoDB" id="310895at2759"/>
<dbReference type="Proteomes" id="UP000245768">
    <property type="component" value="Unassembled WGS sequence"/>
</dbReference>
<evidence type="ECO:0000256" key="5">
    <source>
        <dbReference type="RuleBase" id="RU003345"/>
    </source>
</evidence>